<dbReference type="GO" id="GO:0020037">
    <property type="term" value="F:heme binding"/>
    <property type="evidence" value="ECO:0007669"/>
    <property type="project" value="InterPro"/>
</dbReference>
<organism evidence="5 6">
    <name type="scientific">Desulfovibrio intestinalis</name>
    <dbReference type="NCBI Taxonomy" id="58621"/>
    <lineage>
        <taxon>Bacteria</taxon>
        <taxon>Pseudomonadati</taxon>
        <taxon>Thermodesulfobacteriota</taxon>
        <taxon>Desulfovibrionia</taxon>
        <taxon>Desulfovibrionales</taxon>
        <taxon>Desulfovibrionaceae</taxon>
        <taxon>Desulfovibrio</taxon>
    </lineage>
</organism>
<dbReference type="GO" id="GO:0043190">
    <property type="term" value="C:ATP-binding cassette (ABC) transporter complex"/>
    <property type="evidence" value="ECO:0007669"/>
    <property type="project" value="InterPro"/>
</dbReference>
<comment type="similarity">
    <text evidence="1">Belongs to the bacterial solute-binding protein 5 family.</text>
</comment>
<dbReference type="PIRSF" id="PIRSF002741">
    <property type="entry name" value="MppA"/>
    <property type="match status" value="1"/>
</dbReference>
<feature type="signal peptide" evidence="3">
    <location>
        <begin position="1"/>
        <end position="29"/>
    </location>
</feature>
<reference evidence="5 6" key="1">
    <citation type="submission" date="2020-08" db="EMBL/GenBank/DDBJ databases">
        <title>Genomic Encyclopedia of Type Strains, Phase IV (KMG-IV): sequencing the most valuable type-strain genomes for metagenomic binning, comparative biology and taxonomic classification.</title>
        <authorList>
            <person name="Goeker M."/>
        </authorList>
    </citation>
    <scope>NUCLEOTIDE SEQUENCE [LARGE SCALE GENOMIC DNA]</scope>
    <source>
        <strain evidence="5 6">DSM 11275</strain>
    </source>
</reference>
<dbReference type="InterPro" id="IPR030678">
    <property type="entry name" value="Peptide/Ni-bd"/>
</dbReference>
<sequence>MSKVNWFKQVFCACLLTGSVLLTGQQGNAAPEAKDTLNFVNYRDIRDLNPHLYAGEMYAQEMLFETLVDITADGYKPCLAESWEISPDGKIYTFKIRKGVKFTDGEPCDAFAIKANFDAIIENKKRHTWLEMMHLLEKVEAPDAETFRITMSQPYYPMLTELGVTRPFAMISPKAMKDGSTKDGVQAFIGTGPWTLEEVVTDEYAIFKRNDSYWGEKPKFERVIVKVIPDNQTRILALEKGEIDLIWGKNMLDADALNKYKNSEKFGIELSAPTSTRQILLNTTNPILKDLNVRKALQHATNRAAIAKGVFHGLETPADTLYAPSVPYCNIGLKPFEYDMKKAAALLDQAGWKPGPGGVRMKDGQPLAISLLYNSNSVTEKNIAEYLQHEFGKLGMKVSISGEEEQSYRDNMKNGKFDMVFNICWGTPYDPQSSLSAMRQRVYGDYAAQLGLDDKAEIDKAITAIPTTTDKEERQKLYSYVLTHLHEDAVYIPLTFECNKALFNKNLKGVGFTQTQYEVPFTQIYMVQ</sequence>
<dbReference type="InterPro" id="IPR000914">
    <property type="entry name" value="SBP_5_dom"/>
</dbReference>
<dbReference type="GO" id="GO:0016151">
    <property type="term" value="F:nickel cation binding"/>
    <property type="evidence" value="ECO:0007669"/>
    <property type="project" value="InterPro"/>
</dbReference>
<comment type="caution">
    <text evidence="5">The sequence shown here is derived from an EMBL/GenBank/DDBJ whole genome shotgun (WGS) entry which is preliminary data.</text>
</comment>
<dbReference type="AlphaFoldDB" id="A0A7W8FE54"/>
<dbReference type="RefSeq" id="WP_183717798.1">
    <property type="nucleotide sequence ID" value="NZ_JACHGO010000001.1"/>
</dbReference>
<evidence type="ECO:0000259" key="4">
    <source>
        <dbReference type="Pfam" id="PF00496"/>
    </source>
</evidence>
<dbReference type="NCBIfam" id="TIGR02294">
    <property type="entry name" value="nickel_nikA"/>
    <property type="match status" value="1"/>
</dbReference>
<dbReference type="PANTHER" id="PTHR30290">
    <property type="entry name" value="PERIPLASMIC BINDING COMPONENT OF ABC TRANSPORTER"/>
    <property type="match status" value="1"/>
</dbReference>
<feature type="chain" id="PRO_5031020248" evidence="3">
    <location>
        <begin position="30"/>
        <end position="528"/>
    </location>
</feature>
<evidence type="ECO:0000256" key="1">
    <source>
        <dbReference type="ARBA" id="ARBA00005695"/>
    </source>
</evidence>
<dbReference type="SUPFAM" id="SSF53850">
    <property type="entry name" value="Periplasmic binding protein-like II"/>
    <property type="match status" value="1"/>
</dbReference>
<dbReference type="GO" id="GO:0015833">
    <property type="term" value="P:peptide transport"/>
    <property type="evidence" value="ECO:0007669"/>
    <property type="project" value="TreeGrafter"/>
</dbReference>
<dbReference type="InterPro" id="IPR039424">
    <property type="entry name" value="SBP_5"/>
</dbReference>
<name>A0A7W8FE54_9BACT</name>
<keyword evidence="2 3" id="KW-0732">Signal</keyword>
<proteinExistence type="inferred from homology"/>
<evidence type="ECO:0000256" key="3">
    <source>
        <dbReference type="SAM" id="SignalP"/>
    </source>
</evidence>
<dbReference type="GO" id="GO:0015675">
    <property type="term" value="P:nickel cation transport"/>
    <property type="evidence" value="ECO:0007669"/>
    <property type="project" value="InterPro"/>
</dbReference>
<dbReference type="Pfam" id="PF00496">
    <property type="entry name" value="SBP_bac_5"/>
    <property type="match status" value="1"/>
</dbReference>
<protein>
    <submittedName>
        <fullName evidence="5">Nickel transport system substrate-binding protein</fullName>
    </submittedName>
</protein>
<dbReference type="GO" id="GO:0030288">
    <property type="term" value="C:outer membrane-bounded periplasmic space"/>
    <property type="evidence" value="ECO:0007669"/>
    <property type="project" value="TreeGrafter"/>
</dbReference>
<dbReference type="EMBL" id="JACHGO010000001">
    <property type="protein sequence ID" value="MBB5142428.1"/>
    <property type="molecule type" value="Genomic_DNA"/>
</dbReference>
<dbReference type="Gene3D" id="3.10.105.10">
    <property type="entry name" value="Dipeptide-binding Protein, Domain 3"/>
    <property type="match status" value="1"/>
</dbReference>
<dbReference type="CDD" id="cd08489">
    <property type="entry name" value="PBP2_NikA"/>
    <property type="match status" value="1"/>
</dbReference>
<evidence type="ECO:0000313" key="6">
    <source>
        <dbReference type="Proteomes" id="UP000539075"/>
    </source>
</evidence>
<dbReference type="GO" id="GO:1904680">
    <property type="term" value="F:peptide transmembrane transporter activity"/>
    <property type="evidence" value="ECO:0007669"/>
    <property type="project" value="TreeGrafter"/>
</dbReference>
<feature type="domain" description="Solute-binding protein family 5" evidence="4">
    <location>
        <begin position="75"/>
        <end position="438"/>
    </location>
</feature>
<gene>
    <name evidence="5" type="ORF">HNQ38_000491</name>
</gene>
<dbReference type="Gene3D" id="3.40.190.10">
    <property type="entry name" value="Periplasmic binding protein-like II"/>
    <property type="match status" value="1"/>
</dbReference>
<evidence type="ECO:0000313" key="5">
    <source>
        <dbReference type="EMBL" id="MBB5142428.1"/>
    </source>
</evidence>
<dbReference type="InterPro" id="IPR011980">
    <property type="entry name" value="CntA-like"/>
</dbReference>
<dbReference type="Proteomes" id="UP000539075">
    <property type="component" value="Unassembled WGS sequence"/>
</dbReference>
<dbReference type="PANTHER" id="PTHR30290:SF37">
    <property type="entry name" value="NICKEL-BINDING PERIPLASMIC PROTEIN"/>
    <property type="match status" value="1"/>
</dbReference>
<accession>A0A7W8FE54</accession>
<evidence type="ECO:0000256" key="2">
    <source>
        <dbReference type="ARBA" id="ARBA00022729"/>
    </source>
</evidence>
<dbReference type="InterPro" id="IPR023765">
    <property type="entry name" value="SBP_5_CS"/>
</dbReference>
<keyword evidence="6" id="KW-1185">Reference proteome</keyword>
<dbReference type="PROSITE" id="PS01040">
    <property type="entry name" value="SBP_BACTERIAL_5"/>
    <property type="match status" value="1"/>
</dbReference>